<keyword evidence="3 8" id="KW-0808">Transferase</keyword>
<protein>
    <submittedName>
        <fullName evidence="8">UDP-GlcNAc:undecaprenyl-phosphate GlcNAc-1-phosphate transferase</fullName>
        <ecNumber evidence="8">2.7.8.33</ecNumber>
    </submittedName>
</protein>
<dbReference type="GO" id="GO:0036380">
    <property type="term" value="F:UDP-N-acetylglucosamine-undecaprenyl-phosphate N-acetylglucosaminephosphotransferase activity"/>
    <property type="evidence" value="ECO:0007669"/>
    <property type="project" value="UniProtKB-EC"/>
</dbReference>
<gene>
    <name evidence="8" type="ORF">J2S11_003179</name>
</gene>
<keyword evidence="2" id="KW-1003">Cell membrane</keyword>
<accession>A0ABT9W2G6</accession>
<dbReference type="PANTHER" id="PTHR22926">
    <property type="entry name" value="PHOSPHO-N-ACETYLMURAMOYL-PENTAPEPTIDE-TRANSFERASE"/>
    <property type="match status" value="1"/>
</dbReference>
<feature type="transmembrane region" description="Helical" evidence="7">
    <location>
        <begin position="294"/>
        <end position="316"/>
    </location>
</feature>
<feature type="transmembrane region" description="Helical" evidence="7">
    <location>
        <begin position="103"/>
        <end position="123"/>
    </location>
</feature>
<keyword evidence="6 7" id="KW-0472">Membrane</keyword>
<sequence>MLLYLFPLLSSFTFVYLFIPIVSKWAHQYQIIDRPTQRKQHQGVIPLTGGLAIFLGVMPLVFIFLGVNQMTLTFLLGSVLIVGIGLIDDWYKGKSKELSPWPKLFFQGLAATVLFLGGTRIYGISDWFGDSGIHYFPMWLSFLTTFLWAVGLMNMLNFIDGMDGLASGISGFIMLTLFFIAFLKGEMSVALLAIVMTGAILAFLRHNFHPASIFLGDSGAMFLGFTIAFLSIEGAMKGATLISSVVLLLTLGIPIFDTLQVILTRLKEGRPIYKADRSHLHHRLLSKGLNQRQVIVILYLIGFGFSLMSLFLFFFFD</sequence>
<dbReference type="InterPro" id="IPR000715">
    <property type="entry name" value="Glycosyl_transferase_4"/>
</dbReference>
<comment type="subcellular location">
    <subcellularLocation>
        <location evidence="1">Cell membrane</location>
        <topology evidence="1">Multi-pass membrane protein</topology>
    </subcellularLocation>
</comment>
<evidence type="ECO:0000256" key="1">
    <source>
        <dbReference type="ARBA" id="ARBA00004651"/>
    </source>
</evidence>
<dbReference type="EMBL" id="JAUSTY010000014">
    <property type="protein sequence ID" value="MDQ0167254.1"/>
    <property type="molecule type" value="Genomic_DNA"/>
</dbReference>
<organism evidence="8 9">
    <name type="scientific">Caldalkalibacillus horti</name>
    <dbReference type="NCBI Taxonomy" id="77523"/>
    <lineage>
        <taxon>Bacteria</taxon>
        <taxon>Bacillati</taxon>
        <taxon>Bacillota</taxon>
        <taxon>Bacilli</taxon>
        <taxon>Bacillales</taxon>
        <taxon>Bacillaceae</taxon>
        <taxon>Caldalkalibacillus</taxon>
    </lineage>
</organism>
<evidence type="ECO:0000256" key="6">
    <source>
        <dbReference type="ARBA" id="ARBA00023136"/>
    </source>
</evidence>
<dbReference type="InterPro" id="IPR018480">
    <property type="entry name" value="PNAcMuramoyl-5peptid_Trfase_CS"/>
</dbReference>
<feature type="transmembrane region" description="Helical" evidence="7">
    <location>
        <begin position="189"/>
        <end position="206"/>
    </location>
</feature>
<feature type="transmembrane region" description="Helical" evidence="7">
    <location>
        <begin position="6"/>
        <end position="23"/>
    </location>
</feature>
<dbReference type="PANTHER" id="PTHR22926:SF3">
    <property type="entry name" value="UNDECAPRENYL-PHOSPHATE ALPHA-N-ACETYLGLUCOSAMINYL 1-PHOSPHATE TRANSFERASE"/>
    <property type="match status" value="1"/>
</dbReference>
<reference evidence="8 9" key="1">
    <citation type="submission" date="2023-07" db="EMBL/GenBank/DDBJ databases">
        <title>Genomic Encyclopedia of Type Strains, Phase IV (KMG-IV): sequencing the most valuable type-strain genomes for metagenomic binning, comparative biology and taxonomic classification.</title>
        <authorList>
            <person name="Goeker M."/>
        </authorList>
    </citation>
    <scope>NUCLEOTIDE SEQUENCE [LARGE SCALE GENOMIC DNA]</scope>
    <source>
        <strain evidence="8 9">DSM 12751</strain>
    </source>
</reference>
<dbReference type="EC" id="2.7.8.33" evidence="8"/>
<evidence type="ECO:0000256" key="3">
    <source>
        <dbReference type="ARBA" id="ARBA00022679"/>
    </source>
</evidence>
<dbReference type="RefSeq" id="WP_307396060.1">
    <property type="nucleotide sequence ID" value="NZ_BAAADK010000014.1"/>
</dbReference>
<dbReference type="Pfam" id="PF00953">
    <property type="entry name" value="Glycos_transf_4"/>
    <property type="match status" value="1"/>
</dbReference>
<proteinExistence type="predicted"/>
<evidence type="ECO:0000313" key="8">
    <source>
        <dbReference type="EMBL" id="MDQ0167254.1"/>
    </source>
</evidence>
<evidence type="ECO:0000256" key="5">
    <source>
        <dbReference type="ARBA" id="ARBA00022989"/>
    </source>
</evidence>
<evidence type="ECO:0000256" key="2">
    <source>
        <dbReference type="ARBA" id="ARBA00022475"/>
    </source>
</evidence>
<feature type="transmembrane region" description="Helical" evidence="7">
    <location>
        <begin position="44"/>
        <end position="65"/>
    </location>
</feature>
<feature type="transmembrane region" description="Helical" evidence="7">
    <location>
        <begin position="71"/>
        <end position="91"/>
    </location>
</feature>
<feature type="transmembrane region" description="Helical" evidence="7">
    <location>
        <begin position="165"/>
        <end position="183"/>
    </location>
</feature>
<keyword evidence="4 7" id="KW-0812">Transmembrane</keyword>
<feature type="transmembrane region" description="Helical" evidence="7">
    <location>
        <begin position="238"/>
        <end position="263"/>
    </location>
</feature>
<name>A0ABT9W2G6_9BACI</name>
<dbReference type="PROSITE" id="PS01348">
    <property type="entry name" value="MRAY_2"/>
    <property type="match status" value="1"/>
</dbReference>
<comment type="caution">
    <text evidence="8">The sequence shown here is derived from an EMBL/GenBank/DDBJ whole genome shotgun (WGS) entry which is preliminary data.</text>
</comment>
<evidence type="ECO:0000256" key="7">
    <source>
        <dbReference type="SAM" id="Phobius"/>
    </source>
</evidence>
<dbReference type="CDD" id="cd06853">
    <property type="entry name" value="GT_WecA_like"/>
    <property type="match status" value="1"/>
</dbReference>
<keyword evidence="9" id="KW-1185">Reference proteome</keyword>
<dbReference type="Proteomes" id="UP001235840">
    <property type="component" value="Unassembled WGS sequence"/>
</dbReference>
<feature type="transmembrane region" description="Helical" evidence="7">
    <location>
        <begin position="135"/>
        <end position="153"/>
    </location>
</feature>
<evidence type="ECO:0000256" key="4">
    <source>
        <dbReference type="ARBA" id="ARBA00022692"/>
    </source>
</evidence>
<evidence type="ECO:0000313" key="9">
    <source>
        <dbReference type="Proteomes" id="UP001235840"/>
    </source>
</evidence>
<keyword evidence="5 7" id="KW-1133">Transmembrane helix</keyword>
<feature type="transmembrane region" description="Helical" evidence="7">
    <location>
        <begin position="213"/>
        <end position="232"/>
    </location>
</feature>